<feature type="compositionally biased region" description="Basic residues" evidence="1">
    <location>
        <begin position="666"/>
        <end position="675"/>
    </location>
</feature>
<organism evidence="2 3">
    <name type="scientific">Rhypophila decipiens</name>
    <dbReference type="NCBI Taxonomy" id="261697"/>
    <lineage>
        <taxon>Eukaryota</taxon>
        <taxon>Fungi</taxon>
        <taxon>Dikarya</taxon>
        <taxon>Ascomycota</taxon>
        <taxon>Pezizomycotina</taxon>
        <taxon>Sordariomycetes</taxon>
        <taxon>Sordariomycetidae</taxon>
        <taxon>Sordariales</taxon>
        <taxon>Naviculisporaceae</taxon>
        <taxon>Rhypophila</taxon>
    </lineage>
</organism>
<feature type="compositionally biased region" description="Basic and acidic residues" evidence="1">
    <location>
        <begin position="562"/>
        <end position="578"/>
    </location>
</feature>
<evidence type="ECO:0000313" key="2">
    <source>
        <dbReference type="EMBL" id="KAK4215108.1"/>
    </source>
</evidence>
<gene>
    <name evidence="2" type="ORF">QBC37DRAFT_372413</name>
</gene>
<evidence type="ECO:0000256" key="1">
    <source>
        <dbReference type="SAM" id="MobiDB-lite"/>
    </source>
</evidence>
<name>A0AAN7B8U2_9PEZI</name>
<dbReference type="Proteomes" id="UP001301769">
    <property type="component" value="Unassembled WGS sequence"/>
</dbReference>
<feature type="compositionally biased region" description="Basic and acidic residues" evidence="1">
    <location>
        <begin position="128"/>
        <end position="138"/>
    </location>
</feature>
<feature type="compositionally biased region" description="Low complexity" evidence="1">
    <location>
        <begin position="646"/>
        <end position="665"/>
    </location>
</feature>
<feature type="compositionally biased region" description="Polar residues" evidence="1">
    <location>
        <begin position="523"/>
        <end position="533"/>
    </location>
</feature>
<comment type="caution">
    <text evidence="2">The sequence shown here is derived from an EMBL/GenBank/DDBJ whole genome shotgun (WGS) entry which is preliminary data.</text>
</comment>
<feature type="compositionally biased region" description="Basic residues" evidence="1">
    <location>
        <begin position="113"/>
        <end position="124"/>
    </location>
</feature>
<dbReference type="AlphaFoldDB" id="A0AAN7B8U2"/>
<reference evidence="2" key="2">
    <citation type="submission" date="2023-05" db="EMBL/GenBank/DDBJ databases">
        <authorList>
            <consortium name="Lawrence Berkeley National Laboratory"/>
            <person name="Steindorff A."/>
            <person name="Hensen N."/>
            <person name="Bonometti L."/>
            <person name="Westerberg I."/>
            <person name="Brannstrom I.O."/>
            <person name="Guillou S."/>
            <person name="Cros-Aarteil S."/>
            <person name="Calhoun S."/>
            <person name="Haridas S."/>
            <person name="Kuo A."/>
            <person name="Mondo S."/>
            <person name="Pangilinan J."/>
            <person name="Riley R."/>
            <person name="Labutti K."/>
            <person name="Andreopoulos B."/>
            <person name="Lipzen A."/>
            <person name="Chen C."/>
            <person name="Yanf M."/>
            <person name="Daum C."/>
            <person name="Ng V."/>
            <person name="Clum A."/>
            <person name="Ohm R."/>
            <person name="Martin F."/>
            <person name="Silar P."/>
            <person name="Natvig D."/>
            <person name="Lalanne C."/>
            <person name="Gautier V."/>
            <person name="Ament-Velasquez S.L."/>
            <person name="Kruys A."/>
            <person name="Hutchinson M.I."/>
            <person name="Powell A.J."/>
            <person name="Barry K."/>
            <person name="Miller A.N."/>
            <person name="Grigoriev I.V."/>
            <person name="Debuchy R."/>
            <person name="Gladieux P."/>
            <person name="Thoren M.H."/>
            <person name="Johannesson H."/>
        </authorList>
    </citation>
    <scope>NUCLEOTIDE SEQUENCE</scope>
    <source>
        <strain evidence="2">PSN293</strain>
    </source>
</reference>
<accession>A0AAN7B8U2</accession>
<feature type="region of interest" description="Disordered" evidence="1">
    <location>
        <begin position="1"/>
        <end position="140"/>
    </location>
</feature>
<feature type="compositionally biased region" description="Polar residues" evidence="1">
    <location>
        <begin position="635"/>
        <end position="645"/>
    </location>
</feature>
<feature type="region of interest" description="Disordered" evidence="1">
    <location>
        <begin position="220"/>
        <end position="296"/>
    </location>
</feature>
<protein>
    <submittedName>
        <fullName evidence="2">Uncharacterized protein</fullName>
    </submittedName>
</protein>
<feature type="compositionally biased region" description="Acidic residues" evidence="1">
    <location>
        <begin position="95"/>
        <end position="107"/>
    </location>
</feature>
<feature type="compositionally biased region" description="Basic and acidic residues" evidence="1">
    <location>
        <begin position="613"/>
        <end position="631"/>
    </location>
</feature>
<dbReference type="EMBL" id="MU858084">
    <property type="protein sequence ID" value="KAK4215108.1"/>
    <property type="molecule type" value="Genomic_DNA"/>
</dbReference>
<feature type="region of interest" description="Disordered" evidence="1">
    <location>
        <begin position="514"/>
        <end position="675"/>
    </location>
</feature>
<keyword evidence="3" id="KW-1185">Reference proteome</keyword>
<feature type="compositionally biased region" description="Low complexity" evidence="1">
    <location>
        <begin position="1"/>
        <end position="21"/>
    </location>
</feature>
<feature type="compositionally biased region" description="Polar residues" evidence="1">
    <location>
        <begin position="27"/>
        <end position="77"/>
    </location>
</feature>
<reference evidence="2" key="1">
    <citation type="journal article" date="2023" name="Mol. Phylogenet. Evol.">
        <title>Genome-scale phylogeny and comparative genomics of the fungal order Sordariales.</title>
        <authorList>
            <person name="Hensen N."/>
            <person name="Bonometti L."/>
            <person name="Westerberg I."/>
            <person name="Brannstrom I.O."/>
            <person name="Guillou S."/>
            <person name="Cros-Aarteil S."/>
            <person name="Calhoun S."/>
            <person name="Haridas S."/>
            <person name="Kuo A."/>
            <person name="Mondo S."/>
            <person name="Pangilinan J."/>
            <person name="Riley R."/>
            <person name="LaButti K."/>
            <person name="Andreopoulos B."/>
            <person name="Lipzen A."/>
            <person name="Chen C."/>
            <person name="Yan M."/>
            <person name="Daum C."/>
            <person name="Ng V."/>
            <person name="Clum A."/>
            <person name="Steindorff A."/>
            <person name="Ohm R.A."/>
            <person name="Martin F."/>
            <person name="Silar P."/>
            <person name="Natvig D.O."/>
            <person name="Lalanne C."/>
            <person name="Gautier V."/>
            <person name="Ament-Velasquez S.L."/>
            <person name="Kruys A."/>
            <person name="Hutchinson M.I."/>
            <person name="Powell A.J."/>
            <person name="Barry K."/>
            <person name="Miller A.N."/>
            <person name="Grigoriev I.V."/>
            <person name="Debuchy R."/>
            <person name="Gladieux P."/>
            <person name="Hiltunen Thoren M."/>
            <person name="Johannesson H."/>
        </authorList>
    </citation>
    <scope>NUCLEOTIDE SEQUENCE</scope>
    <source>
        <strain evidence="2">PSN293</strain>
    </source>
</reference>
<sequence>MPPKATGGKAKGKATAKTSSSEEVAPANTTTSNDNNEAAGSIATTSSAPATDSGPVTASAQAVGSQPASSTGRPTRSSARRGNATQKHDDGESETHEDEEPDAEDSEYGWKGSARKKGRGKNASKKTPAKEQPAKEVAGKGVWYPVHYIERERIKNGVMEFRVRWKSSWVEVTDDSINEKLMNHWEKTKKIPEKVVTLKNGNLVLVSTLTKKESRGLGISSIAEPSLEPLTSDEEEEDSGNESAPEQQEGIGDAAHEAEQDSDGEQSESDKRDEIGAVAETPGPYTPPTIEDMEKHRCMSKERWLKLRTSLDEKKLTLGISERAFAWFRLFEKDIQAELEYQLFTPSQLSAHHDTGVRYIFPRHTYHASDEYALSMLGPIETPEEACRTDLRNDSGHSPVPEKEVVLTIMPNPHQEGTNTGDICCGSLCIRGLENLQPLDSSSARRRPPLESLMKMLAEALTSQTRICNYRELWKGTEAGPVVQDKIYYKVVFQAKEARFTPEGAIEWYQAKRVKPAPPGGPSNVNNSKTQAETNEDGANATGAGEDGNGHAETMDPDESDAVMHDASRRNSAERCESAMDVDVDAGSSALSREAESQGDAALTNTTPTPTPSKDKGKGKGKEKEKGKEPEQASGVPSGTVASDQTAAAPTTPAATSTAKRGASTGRRRGRRGKK</sequence>
<feature type="compositionally biased region" description="Acidic residues" evidence="1">
    <location>
        <begin position="231"/>
        <end position="240"/>
    </location>
</feature>
<proteinExistence type="predicted"/>
<evidence type="ECO:0000313" key="3">
    <source>
        <dbReference type="Proteomes" id="UP001301769"/>
    </source>
</evidence>